<proteinExistence type="predicted"/>
<organism evidence="1">
    <name type="scientific">viral metagenome</name>
    <dbReference type="NCBI Taxonomy" id="1070528"/>
    <lineage>
        <taxon>unclassified sequences</taxon>
        <taxon>metagenomes</taxon>
        <taxon>organismal metagenomes</taxon>
    </lineage>
</organism>
<dbReference type="AlphaFoldDB" id="A0A6C0B7T0"/>
<reference evidence="1" key="1">
    <citation type="journal article" date="2020" name="Nature">
        <title>Giant virus diversity and host interactions through global metagenomics.</title>
        <authorList>
            <person name="Schulz F."/>
            <person name="Roux S."/>
            <person name="Paez-Espino D."/>
            <person name="Jungbluth S."/>
            <person name="Walsh D.A."/>
            <person name="Denef V.J."/>
            <person name="McMahon K.D."/>
            <person name="Konstantinidis K.T."/>
            <person name="Eloe-Fadrosh E.A."/>
            <person name="Kyrpides N.C."/>
            <person name="Woyke T."/>
        </authorList>
    </citation>
    <scope>NUCLEOTIDE SEQUENCE</scope>
    <source>
        <strain evidence="1">GVMAG-M-3300010158-13</strain>
    </source>
</reference>
<sequence length="43" mass="5163">MVIEKMPGDFAENCYANNTELKYWYLLHFSNNAFFPKTLPRTF</sequence>
<name>A0A6C0B7T0_9ZZZZ</name>
<evidence type="ECO:0000313" key="1">
    <source>
        <dbReference type="EMBL" id="QHS88100.1"/>
    </source>
</evidence>
<accession>A0A6C0B7T0</accession>
<protein>
    <submittedName>
        <fullName evidence="1">Uncharacterized protein</fullName>
    </submittedName>
</protein>
<dbReference type="EMBL" id="MN739093">
    <property type="protein sequence ID" value="QHS88100.1"/>
    <property type="molecule type" value="Genomic_DNA"/>
</dbReference>